<keyword evidence="3" id="KW-1185">Reference proteome</keyword>
<sequence length="177" mass="20518">MEKIFRALRCDFATLKQEIAAEVKELKRNVVELGQQVDMLQQTRDTREEELDCQRRELLILHNKNQELQYQLEDFENSRATGTALGVAYLSYHPLLTLSLAFPLHASVAKCWRLNARLLAYEDILTEIEGMIRHYLEANDAPEVGVAVLWEAQKAVVRDQFIAIAARLNRAWRTKHQ</sequence>
<feature type="coiled-coil region" evidence="1">
    <location>
        <begin position="16"/>
        <end position="57"/>
    </location>
</feature>
<evidence type="ECO:0000313" key="3">
    <source>
        <dbReference type="Proteomes" id="UP001066276"/>
    </source>
</evidence>
<protein>
    <submittedName>
        <fullName evidence="2">Uncharacterized protein</fullName>
    </submittedName>
</protein>
<accession>A0AAV7RIU8</accession>
<comment type="caution">
    <text evidence="2">The sequence shown here is derived from an EMBL/GenBank/DDBJ whole genome shotgun (WGS) entry which is preliminary data.</text>
</comment>
<gene>
    <name evidence="2" type="ORF">NDU88_005541</name>
</gene>
<reference evidence="2" key="1">
    <citation type="journal article" date="2022" name="bioRxiv">
        <title>Sequencing and chromosome-scale assembly of the giantPleurodeles waltlgenome.</title>
        <authorList>
            <person name="Brown T."/>
            <person name="Elewa A."/>
            <person name="Iarovenko S."/>
            <person name="Subramanian E."/>
            <person name="Araus A.J."/>
            <person name="Petzold A."/>
            <person name="Susuki M."/>
            <person name="Suzuki K.-i.T."/>
            <person name="Hayashi T."/>
            <person name="Toyoda A."/>
            <person name="Oliveira C."/>
            <person name="Osipova E."/>
            <person name="Leigh N.D."/>
            <person name="Simon A."/>
            <person name="Yun M.H."/>
        </authorList>
    </citation>
    <scope>NUCLEOTIDE SEQUENCE</scope>
    <source>
        <strain evidence="2">20211129_DDA</strain>
        <tissue evidence="2">Liver</tissue>
    </source>
</reference>
<evidence type="ECO:0000256" key="1">
    <source>
        <dbReference type="SAM" id="Coils"/>
    </source>
</evidence>
<keyword evidence="1" id="KW-0175">Coiled coil</keyword>
<dbReference type="Proteomes" id="UP001066276">
    <property type="component" value="Chromosome 5"/>
</dbReference>
<dbReference type="EMBL" id="JANPWB010000009">
    <property type="protein sequence ID" value="KAJ1152766.1"/>
    <property type="molecule type" value="Genomic_DNA"/>
</dbReference>
<organism evidence="2 3">
    <name type="scientific">Pleurodeles waltl</name>
    <name type="common">Iberian ribbed newt</name>
    <dbReference type="NCBI Taxonomy" id="8319"/>
    <lineage>
        <taxon>Eukaryota</taxon>
        <taxon>Metazoa</taxon>
        <taxon>Chordata</taxon>
        <taxon>Craniata</taxon>
        <taxon>Vertebrata</taxon>
        <taxon>Euteleostomi</taxon>
        <taxon>Amphibia</taxon>
        <taxon>Batrachia</taxon>
        <taxon>Caudata</taxon>
        <taxon>Salamandroidea</taxon>
        <taxon>Salamandridae</taxon>
        <taxon>Pleurodelinae</taxon>
        <taxon>Pleurodeles</taxon>
    </lineage>
</organism>
<proteinExistence type="predicted"/>
<evidence type="ECO:0000313" key="2">
    <source>
        <dbReference type="EMBL" id="KAJ1152766.1"/>
    </source>
</evidence>
<dbReference type="AlphaFoldDB" id="A0AAV7RIU8"/>
<name>A0AAV7RIU8_PLEWA</name>